<keyword evidence="5" id="KW-1185">Reference proteome</keyword>
<proteinExistence type="predicted"/>
<dbReference type="GO" id="GO:0006396">
    <property type="term" value="P:RNA processing"/>
    <property type="evidence" value="ECO:0007669"/>
    <property type="project" value="InterPro"/>
</dbReference>
<dbReference type="GO" id="GO:0008173">
    <property type="term" value="F:RNA methyltransferase activity"/>
    <property type="evidence" value="ECO:0007669"/>
    <property type="project" value="InterPro"/>
</dbReference>
<dbReference type="Gene3D" id="3.40.1280.10">
    <property type="match status" value="1"/>
</dbReference>
<feature type="domain" description="tRNA/rRNA methyltransferase SpoU type" evidence="3">
    <location>
        <begin position="33"/>
        <end position="174"/>
    </location>
</feature>
<dbReference type="SUPFAM" id="SSF75217">
    <property type="entry name" value="alpha/beta knot"/>
    <property type="match status" value="1"/>
</dbReference>
<keyword evidence="1" id="KW-0489">Methyltransferase</keyword>
<evidence type="ECO:0000259" key="3">
    <source>
        <dbReference type="Pfam" id="PF00588"/>
    </source>
</evidence>
<dbReference type="RefSeq" id="WP_104505965.1">
    <property type="nucleotide sequence ID" value="NZ_JACIGC010000049.1"/>
</dbReference>
<dbReference type="InterPro" id="IPR004441">
    <property type="entry name" value="rRNA_MeTrfase_TrmH"/>
</dbReference>
<dbReference type="EMBL" id="NHSJ01000012">
    <property type="protein sequence ID" value="PPQ33828.1"/>
    <property type="molecule type" value="Genomic_DNA"/>
</dbReference>
<evidence type="ECO:0000256" key="1">
    <source>
        <dbReference type="ARBA" id="ARBA00022603"/>
    </source>
</evidence>
<dbReference type="Pfam" id="PF00588">
    <property type="entry name" value="SpoU_methylase"/>
    <property type="match status" value="1"/>
</dbReference>
<gene>
    <name evidence="4" type="ORF">CCR94_00650</name>
</gene>
<dbReference type="InterPro" id="IPR029026">
    <property type="entry name" value="tRNA_m1G_MTases_N"/>
</dbReference>
<dbReference type="AlphaFoldDB" id="A0A2S6NGS3"/>
<dbReference type="Proteomes" id="UP000239089">
    <property type="component" value="Unassembled WGS sequence"/>
</dbReference>
<dbReference type="GO" id="GO:0003723">
    <property type="term" value="F:RNA binding"/>
    <property type="evidence" value="ECO:0007669"/>
    <property type="project" value="InterPro"/>
</dbReference>
<name>A0A2S6NGS3_9HYPH</name>
<comment type="caution">
    <text evidence="4">The sequence shown here is derived from an EMBL/GenBank/DDBJ whole genome shotgun (WGS) entry which is preliminary data.</text>
</comment>
<dbReference type="PANTHER" id="PTHR46429:SF1">
    <property type="entry name" value="23S RRNA (GUANOSINE-2'-O-)-METHYLTRANSFERASE RLMB"/>
    <property type="match status" value="1"/>
</dbReference>
<keyword evidence="2" id="KW-0808">Transferase</keyword>
<protein>
    <recommendedName>
        <fullName evidence="3">tRNA/rRNA methyltransferase SpoU type domain-containing protein</fullName>
    </recommendedName>
</protein>
<evidence type="ECO:0000313" key="5">
    <source>
        <dbReference type="Proteomes" id="UP000239089"/>
    </source>
</evidence>
<dbReference type="InterPro" id="IPR029028">
    <property type="entry name" value="Alpha/beta_knot_MTases"/>
</dbReference>
<evidence type="ECO:0000256" key="2">
    <source>
        <dbReference type="ARBA" id="ARBA00022679"/>
    </source>
</evidence>
<sequence>MKTETRHLVSTTAELRRSKCDRSAFIAKPRLPIRVVLDRVTQAYNIGAMFRLCDAMLAERLIITGVEVDLSKRNLGQAACGTQYWTPWSQETSAADAVLGARDDGYQIAVVELASNSIPPEAFMPKFPLCLVLGGEFDGVSQDVVDLADAVIEIPMRGMANSINVSTAAAIVLYELSRRAEAVGA</sequence>
<reference evidence="4 5" key="1">
    <citation type="journal article" date="2018" name="Arch. Microbiol.">
        <title>New insights into the metabolic potential of the phototrophic purple bacterium Rhodopila globiformis DSM 161(T) from its draft genome sequence and evidence for a vanadium-dependent nitrogenase.</title>
        <authorList>
            <person name="Imhoff J.F."/>
            <person name="Rahn T."/>
            <person name="Kunzel S."/>
            <person name="Neulinger S.C."/>
        </authorList>
    </citation>
    <scope>NUCLEOTIDE SEQUENCE [LARGE SCALE GENOMIC DNA]</scope>
    <source>
        <strain evidence="4 5">DSM 16996</strain>
    </source>
</reference>
<dbReference type="GO" id="GO:0032259">
    <property type="term" value="P:methylation"/>
    <property type="evidence" value="ECO:0007669"/>
    <property type="project" value="UniProtKB-KW"/>
</dbReference>
<evidence type="ECO:0000313" key="4">
    <source>
        <dbReference type="EMBL" id="PPQ33828.1"/>
    </source>
</evidence>
<organism evidence="4 5">
    <name type="scientific">Rhodoblastus sphagnicola</name>
    <dbReference type="NCBI Taxonomy" id="333368"/>
    <lineage>
        <taxon>Bacteria</taxon>
        <taxon>Pseudomonadati</taxon>
        <taxon>Pseudomonadota</taxon>
        <taxon>Alphaproteobacteria</taxon>
        <taxon>Hyphomicrobiales</taxon>
        <taxon>Rhodoblastaceae</taxon>
        <taxon>Rhodoblastus</taxon>
    </lineage>
</organism>
<dbReference type="PANTHER" id="PTHR46429">
    <property type="entry name" value="23S RRNA (GUANOSINE-2'-O-)-METHYLTRANSFERASE RLMB"/>
    <property type="match status" value="1"/>
</dbReference>
<accession>A0A2S6NGS3</accession>
<dbReference type="InterPro" id="IPR001537">
    <property type="entry name" value="SpoU_MeTrfase"/>
</dbReference>
<dbReference type="GO" id="GO:0005829">
    <property type="term" value="C:cytosol"/>
    <property type="evidence" value="ECO:0007669"/>
    <property type="project" value="TreeGrafter"/>
</dbReference>